<evidence type="ECO:0000256" key="1">
    <source>
        <dbReference type="SAM" id="Phobius"/>
    </source>
</evidence>
<gene>
    <name evidence="3" type="ORF">MNB_SUP05-5-929</name>
</gene>
<keyword evidence="1" id="KW-0472">Membrane</keyword>
<evidence type="ECO:0000259" key="2">
    <source>
        <dbReference type="Pfam" id="PF14340"/>
    </source>
</evidence>
<dbReference type="AlphaFoldDB" id="A0A1W1CD03"/>
<feature type="transmembrane region" description="Helical" evidence="1">
    <location>
        <begin position="30"/>
        <end position="53"/>
    </location>
</feature>
<evidence type="ECO:0000313" key="3">
    <source>
        <dbReference type="EMBL" id="SFV63582.1"/>
    </source>
</evidence>
<feature type="domain" description="DUF4395" evidence="2">
    <location>
        <begin position="85"/>
        <end position="209"/>
    </location>
</feature>
<proteinExistence type="predicted"/>
<accession>A0A1W1CD03</accession>
<reference evidence="3" key="1">
    <citation type="submission" date="2016-10" db="EMBL/GenBank/DDBJ databases">
        <authorList>
            <person name="de Groot N.N."/>
        </authorList>
    </citation>
    <scope>NUCLEOTIDE SEQUENCE</scope>
</reference>
<name>A0A1W1CD03_9ZZZZ</name>
<keyword evidence="1" id="KW-1133">Transmembrane helix</keyword>
<feature type="transmembrane region" description="Helical" evidence="1">
    <location>
        <begin position="89"/>
        <end position="114"/>
    </location>
</feature>
<keyword evidence="1" id="KW-0812">Transmembrane</keyword>
<organism evidence="3">
    <name type="scientific">hydrothermal vent metagenome</name>
    <dbReference type="NCBI Taxonomy" id="652676"/>
    <lineage>
        <taxon>unclassified sequences</taxon>
        <taxon>metagenomes</taxon>
        <taxon>ecological metagenomes</taxon>
    </lineage>
</organism>
<dbReference type="Pfam" id="PF14340">
    <property type="entry name" value="DUF4395"/>
    <property type="match status" value="1"/>
</dbReference>
<sequence length="232" mass="27000">MNIFKKLWFRDVDESVIYINDVAMRIRAGIMLFIPIYLSFTLYDAIYGGSFIVDKNTLIDTYETNWDDMIIYTAELVKKTYEYSKQTYLLFYALFEMLAGMFVFTSRFSPLIILSTFLSRNITPVWKPLIPKRFAWSLGSSIIIICLIFFNPDTFASWINTIFQSEVLPTTQNYIPRWLPLSLVWVCIGFMWLESVLGFCAGCKIHSLLVYIGVIKEECEACNNLTFPSNKD</sequence>
<protein>
    <recommendedName>
        <fullName evidence="2">DUF4395 domain-containing protein</fullName>
    </recommendedName>
</protein>
<dbReference type="EMBL" id="FPHJ01000041">
    <property type="protein sequence ID" value="SFV63582.1"/>
    <property type="molecule type" value="Genomic_DNA"/>
</dbReference>
<feature type="transmembrane region" description="Helical" evidence="1">
    <location>
        <begin position="178"/>
        <end position="201"/>
    </location>
</feature>
<feature type="transmembrane region" description="Helical" evidence="1">
    <location>
        <begin position="134"/>
        <end position="150"/>
    </location>
</feature>
<dbReference type="InterPro" id="IPR025508">
    <property type="entry name" value="DUF4395"/>
</dbReference>